<reference evidence="3 4" key="1">
    <citation type="submission" date="2015-08" db="EMBL/GenBank/DDBJ databases">
        <title>Ancestral chromatin configuration constrains chromatin evolution on differentiating sex chromosomes in Drosophila.</title>
        <authorList>
            <person name="Zhou Q."/>
            <person name="Bachtrog D."/>
        </authorList>
    </citation>
    <scope>NUCLEOTIDE SEQUENCE [LARGE SCALE GENOMIC DNA]</scope>
    <source>
        <tissue evidence="3">Whole larvae</tissue>
    </source>
</reference>
<accession>A0A0M4EC15</accession>
<sequence length="124" mass="14319">KITCDMSCQTSWSAIYKKEAIPKDAFLPKPKKDDKAEQKPELPEQRTLHIEVESVSSSSALQRAPLHQRLWKVCTDLLNTIKAGVYMMGENFTYVLFVGLCLWCLYLIISHYYTFLENNMAPKK</sequence>
<evidence type="ECO:0000313" key="2">
    <source>
        <dbReference type="EMBL" id="ALC39066.1"/>
    </source>
</evidence>
<organism evidence="3 4">
    <name type="scientific">Drosophila busckii</name>
    <name type="common">Fruit fly</name>
    <dbReference type="NCBI Taxonomy" id="30019"/>
    <lineage>
        <taxon>Eukaryota</taxon>
        <taxon>Metazoa</taxon>
        <taxon>Ecdysozoa</taxon>
        <taxon>Arthropoda</taxon>
        <taxon>Hexapoda</taxon>
        <taxon>Insecta</taxon>
        <taxon>Pterygota</taxon>
        <taxon>Neoptera</taxon>
        <taxon>Endopterygota</taxon>
        <taxon>Diptera</taxon>
        <taxon>Brachycera</taxon>
        <taxon>Muscomorpha</taxon>
        <taxon>Ephydroidea</taxon>
        <taxon>Drosophilidae</taxon>
        <taxon>Drosophila</taxon>
    </lineage>
</organism>
<keyword evidence="4" id="KW-1185">Reference proteome</keyword>
<keyword evidence="1" id="KW-0472">Membrane</keyword>
<evidence type="ECO:0000313" key="3">
    <source>
        <dbReference type="EMBL" id="ALC39097.1"/>
    </source>
</evidence>
<protein>
    <submittedName>
        <fullName evidence="3">CG16852</fullName>
    </submittedName>
</protein>
<dbReference type="AlphaFoldDB" id="A0A0M4EC15"/>
<proteinExistence type="predicted"/>
<keyword evidence="1" id="KW-1133">Transmembrane helix</keyword>
<evidence type="ECO:0000256" key="1">
    <source>
        <dbReference type="SAM" id="Phobius"/>
    </source>
</evidence>
<gene>
    <name evidence="2" type="ORF">Dbus_chr2Lg1151</name>
    <name evidence="3" type="ORF">Dbus_chr2Lg1182</name>
</gene>
<feature type="non-terminal residue" evidence="3">
    <location>
        <position position="1"/>
    </location>
</feature>
<name>A0A0M4EC15_DROBS</name>
<dbReference type="OrthoDB" id="7883004at2759"/>
<feature type="non-terminal residue" evidence="3">
    <location>
        <position position="124"/>
    </location>
</feature>
<keyword evidence="1" id="KW-0812">Transmembrane</keyword>
<evidence type="ECO:0000313" key="4">
    <source>
        <dbReference type="Proteomes" id="UP000494163"/>
    </source>
</evidence>
<feature type="transmembrane region" description="Helical" evidence="1">
    <location>
        <begin position="92"/>
        <end position="113"/>
    </location>
</feature>
<dbReference type="EMBL" id="CP012523">
    <property type="protein sequence ID" value="ALC39097.1"/>
    <property type="molecule type" value="Genomic_DNA"/>
</dbReference>
<dbReference type="Proteomes" id="UP000494163">
    <property type="component" value="Chromosome 2L"/>
</dbReference>
<dbReference type="EMBL" id="CP012523">
    <property type="protein sequence ID" value="ALC39066.1"/>
    <property type="molecule type" value="Genomic_DNA"/>
</dbReference>